<name>A0A370BCG5_9ACTN</name>
<keyword evidence="2" id="KW-1185">Reference proteome</keyword>
<gene>
    <name evidence="1" type="ORF">DVH02_03925</name>
</gene>
<dbReference type="EMBL" id="QQNA01000021">
    <property type="protein sequence ID" value="RDG39470.1"/>
    <property type="molecule type" value="Genomic_DNA"/>
</dbReference>
<organism evidence="1 2">
    <name type="scientific">Streptomyces corynorhini</name>
    <dbReference type="NCBI Taxonomy" id="2282652"/>
    <lineage>
        <taxon>Bacteria</taxon>
        <taxon>Bacillati</taxon>
        <taxon>Actinomycetota</taxon>
        <taxon>Actinomycetes</taxon>
        <taxon>Kitasatosporales</taxon>
        <taxon>Streptomycetaceae</taxon>
        <taxon>Streptomyces</taxon>
    </lineage>
</organism>
<accession>A0A370BCG5</accession>
<sequence length="74" mass="8298">MDMQQWRDGRKSADDATYALKEALAACGFPEHQYRHARPVLPHSGRPYVHLGLIPAAMVEKIAEALRREASSKP</sequence>
<protein>
    <submittedName>
        <fullName evidence="1">Uncharacterized protein</fullName>
    </submittedName>
</protein>
<evidence type="ECO:0000313" key="2">
    <source>
        <dbReference type="Proteomes" id="UP000253741"/>
    </source>
</evidence>
<dbReference type="AlphaFoldDB" id="A0A370BCG5"/>
<evidence type="ECO:0000313" key="1">
    <source>
        <dbReference type="EMBL" id="RDG39470.1"/>
    </source>
</evidence>
<proteinExistence type="predicted"/>
<reference evidence="1 2" key="1">
    <citation type="submission" date="2018-07" db="EMBL/GenBank/DDBJ databases">
        <title>Streptomyces species from bats.</title>
        <authorList>
            <person name="Dunlap C."/>
        </authorList>
    </citation>
    <scope>NUCLEOTIDE SEQUENCE [LARGE SCALE GENOMIC DNA]</scope>
    <source>
        <strain evidence="1 2">AC230</strain>
    </source>
</reference>
<dbReference type="Proteomes" id="UP000253741">
    <property type="component" value="Unassembled WGS sequence"/>
</dbReference>
<comment type="caution">
    <text evidence="1">The sequence shown here is derived from an EMBL/GenBank/DDBJ whole genome shotgun (WGS) entry which is preliminary data.</text>
</comment>